<sequence>MPKRLNDDLEEGEIFDDDEEFNNQQSNVTEYSSAVISEGTNLTIKCFQSLYHANSESLHSNNLEIPYQTAVFPEINGDNLKKDKSEIFDNYEENDKECFLDKRVVDEDQPDNELKVLNSEDELEYQSILSDESVDSDNDNNEFSDKIVCSGGIIAANEFHSRIAALTMDTEHITDRRNTKTNEDEMQTDLVEEVLVDDSWIFQSLGEFKRAVNENGSFQPEIMIDVTVCGYLNCGDTEAVNVVEDEKQVHEGSNSQIKQIAELERKFAEEKENYVRNMYSLLVTARAQIAALKKENKKLEMKLQGNCTMNCPKCKHQICLRNNSLKPKYIKVLKGRCAIEMLFNNLEKMEEWLSANYLDINPDGLPVVLELPRKPTLTSTNSLLAPKTNSVRDIRRKSDKVTLTSSTHSVAKRQNTHSARTVNNFNKYSMKQCEKLSHVTRGEKTQDRSNINIAYSSCGKLEKWPRDRKRSGLDKCEEQQRHRILSVHISSDISFDRDQQRCFSSPTSGNFHKSCRNTKLNATKCMTSMPNRKGTDQEDQHPAIDSFRNRFEYRSPSVEYRRRPIRSPVCYKRIEENSYRNCRNRSRPEGIRSLE</sequence>
<feature type="coiled-coil region" evidence="1">
    <location>
        <begin position="253"/>
        <end position="302"/>
    </location>
</feature>
<dbReference type="EMBL" id="CAKAEH010001471">
    <property type="protein sequence ID" value="CAG9536648.1"/>
    <property type="molecule type" value="Genomic_DNA"/>
</dbReference>
<evidence type="ECO:0000313" key="3">
    <source>
        <dbReference type="Proteomes" id="UP000746747"/>
    </source>
</evidence>
<protein>
    <submittedName>
        <fullName evidence="2">Uncharacterized protein</fullName>
    </submittedName>
</protein>
<accession>A0A8J2PUU0</accession>
<dbReference type="AlphaFoldDB" id="A0A8J2PUU0"/>
<evidence type="ECO:0000313" key="2">
    <source>
        <dbReference type="EMBL" id="CAG9536648.1"/>
    </source>
</evidence>
<name>A0A8J2PUU0_9BILA</name>
<proteinExistence type="predicted"/>
<dbReference type="OrthoDB" id="5855762at2759"/>
<keyword evidence="3" id="KW-1185">Reference proteome</keyword>
<evidence type="ECO:0000256" key="1">
    <source>
        <dbReference type="SAM" id="Coils"/>
    </source>
</evidence>
<reference evidence="2" key="1">
    <citation type="submission" date="2021-09" db="EMBL/GenBank/DDBJ databases">
        <authorList>
            <consortium name="Pathogen Informatics"/>
        </authorList>
    </citation>
    <scope>NUCLEOTIDE SEQUENCE</scope>
</reference>
<keyword evidence="1" id="KW-0175">Coiled coil</keyword>
<dbReference type="Proteomes" id="UP000746747">
    <property type="component" value="Unassembled WGS sequence"/>
</dbReference>
<organism evidence="2 3">
    <name type="scientific">Cercopithifilaria johnstoni</name>
    <dbReference type="NCBI Taxonomy" id="2874296"/>
    <lineage>
        <taxon>Eukaryota</taxon>
        <taxon>Metazoa</taxon>
        <taxon>Ecdysozoa</taxon>
        <taxon>Nematoda</taxon>
        <taxon>Chromadorea</taxon>
        <taxon>Rhabditida</taxon>
        <taxon>Spirurina</taxon>
        <taxon>Spiruromorpha</taxon>
        <taxon>Filarioidea</taxon>
        <taxon>Onchocercidae</taxon>
        <taxon>Cercopithifilaria</taxon>
    </lineage>
</organism>
<comment type="caution">
    <text evidence="2">The sequence shown here is derived from an EMBL/GenBank/DDBJ whole genome shotgun (WGS) entry which is preliminary data.</text>
</comment>
<gene>
    <name evidence="2" type="ORF">CJOHNSTONI_LOCUS6550</name>
</gene>